<dbReference type="KEGG" id="cni:Calni_0338"/>
<dbReference type="RefSeq" id="WP_013450467.1">
    <property type="nucleotide sequence ID" value="NC_014758.1"/>
</dbReference>
<reference evidence="6 7" key="2">
    <citation type="journal article" date="2011" name="Stand. Genomic Sci.">
        <title>Complete genome sequence of Calditerrivibrio nitroreducens type strain (Yu37-1).</title>
        <authorList>
            <person name="Pitluck S."/>
            <person name="Sikorski J."/>
            <person name="Zeytun A."/>
            <person name="Lapidus A."/>
            <person name="Nolan M."/>
            <person name="Lucas S."/>
            <person name="Hammon N."/>
            <person name="Deshpande S."/>
            <person name="Cheng J.F."/>
            <person name="Tapia R."/>
            <person name="Han C."/>
            <person name="Goodwin L."/>
            <person name="Liolios K."/>
            <person name="Pagani I."/>
            <person name="Ivanova N."/>
            <person name="Mavromatis K."/>
            <person name="Pati A."/>
            <person name="Chen A."/>
            <person name="Palaniappan K."/>
            <person name="Hauser L."/>
            <person name="Chang Y.J."/>
            <person name="Jeffries C.D."/>
            <person name="Detter J.C."/>
            <person name="Brambilla E."/>
            <person name="Djao O.D."/>
            <person name="Rohde M."/>
            <person name="Spring S."/>
            <person name="Goker M."/>
            <person name="Woyke T."/>
            <person name="Bristow J."/>
            <person name="Eisen J.A."/>
            <person name="Markowitz V."/>
            <person name="Hugenholtz P."/>
            <person name="Kyrpides N.C."/>
            <person name="Klenk H.P."/>
            <person name="Land M."/>
        </authorList>
    </citation>
    <scope>NUCLEOTIDE SEQUENCE [LARGE SCALE GENOMIC DNA]</scope>
    <source>
        <strain evidence="7">DSM 19672 / NBRC 101217 / Yu37-1</strain>
    </source>
</reference>
<dbReference type="Pfam" id="PF08359">
    <property type="entry name" value="TetR_C_4"/>
    <property type="match status" value="1"/>
</dbReference>
<evidence type="ECO:0000256" key="2">
    <source>
        <dbReference type="ARBA" id="ARBA00023125"/>
    </source>
</evidence>
<keyword evidence="7" id="KW-1185">Reference proteome</keyword>
<dbReference type="Gene3D" id="1.10.357.10">
    <property type="entry name" value="Tetracycline Repressor, domain 2"/>
    <property type="match status" value="1"/>
</dbReference>
<accession>E4TK00</accession>
<dbReference type="InterPro" id="IPR009057">
    <property type="entry name" value="Homeodomain-like_sf"/>
</dbReference>
<feature type="domain" description="HTH tetR-type" evidence="5">
    <location>
        <begin position="7"/>
        <end position="67"/>
    </location>
</feature>
<dbReference type="EMBL" id="CP002347">
    <property type="protein sequence ID" value="ADR18251.1"/>
    <property type="molecule type" value="Genomic_DNA"/>
</dbReference>
<reference key="1">
    <citation type="submission" date="2010-11" db="EMBL/GenBank/DDBJ databases">
        <title>The complete genome of chromosome of Calditerrivibrio nitroreducens DSM 19672.</title>
        <authorList>
            <consortium name="US DOE Joint Genome Institute (JGI-PGF)"/>
            <person name="Lucas S."/>
            <person name="Copeland A."/>
            <person name="Lapidus A."/>
            <person name="Bruce D."/>
            <person name="Goodwin L."/>
            <person name="Pitluck S."/>
            <person name="Kyrpides N."/>
            <person name="Mavromatis K."/>
            <person name="Ivanova N."/>
            <person name="Mikhailova N."/>
            <person name="Zeytun A."/>
            <person name="Brettin T."/>
            <person name="Detter J.C."/>
            <person name="Tapia R."/>
            <person name="Han C."/>
            <person name="Land M."/>
            <person name="Hauser L."/>
            <person name="Markowitz V."/>
            <person name="Cheng J.-F."/>
            <person name="Hugenholtz P."/>
            <person name="Woyke T."/>
            <person name="Wu D."/>
            <person name="Spring S."/>
            <person name="Schroeder M."/>
            <person name="Brambilla E."/>
            <person name="Klenk H.-P."/>
            <person name="Eisen J.A."/>
        </authorList>
    </citation>
    <scope>NUCLEOTIDE SEQUENCE [LARGE SCALE GENOMIC DNA]</scope>
    <source>
        <strain>DSM 19672</strain>
    </source>
</reference>
<keyword evidence="2 4" id="KW-0238">DNA-binding</keyword>
<proteinExistence type="predicted"/>
<evidence type="ECO:0000313" key="7">
    <source>
        <dbReference type="Proteomes" id="UP000007039"/>
    </source>
</evidence>
<dbReference type="eggNOG" id="COG1309">
    <property type="taxonomic scope" value="Bacteria"/>
</dbReference>
<feature type="DNA-binding region" description="H-T-H motif" evidence="4">
    <location>
        <begin position="30"/>
        <end position="49"/>
    </location>
</feature>
<dbReference type="OrthoDB" id="9809994at2"/>
<dbReference type="PANTHER" id="PTHR30055">
    <property type="entry name" value="HTH-TYPE TRANSCRIPTIONAL REGULATOR RUTR"/>
    <property type="match status" value="1"/>
</dbReference>
<dbReference type="InterPro" id="IPR013570">
    <property type="entry name" value="Tscrpt_reg_YsiA_C"/>
</dbReference>
<dbReference type="HOGENOM" id="CLU_069356_12_2_0"/>
<dbReference type="GO" id="GO:0003700">
    <property type="term" value="F:DNA-binding transcription factor activity"/>
    <property type="evidence" value="ECO:0007669"/>
    <property type="project" value="TreeGrafter"/>
</dbReference>
<dbReference type="PRINTS" id="PR00455">
    <property type="entry name" value="HTHTETR"/>
</dbReference>
<dbReference type="GO" id="GO:0000976">
    <property type="term" value="F:transcription cis-regulatory region binding"/>
    <property type="evidence" value="ECO:0007669"/>
    <property type="project" value="TreeGrafter"/>
</dbReference>
<evidence type="ECO:0000259" key="5">
    <source>
        <dbReference type="PROSITE" id="PS50977"/>
    </source>
</evidence>
<evidence type="ECO:0000256" key="4">
    <source>
        <dbReference type="PROSITE-ProRule" id="PRU00335"/>
    </source>
</evidence>
<protein>
    <submittedName>
        <fullName evidence="6">Transcriptional regulator, TetR family</fullName>
    </submittedName>
</protein>
<dbReference type="AlphaFoldDB" id="E4TK00"/>
<dbReference type="Gene3D" id="1.10.10.60">
    <property type="entry name" value="Homeodomain-like"/>
    <property type="match status" value="1"/>
</dbReference>
<evidence type="ECO:0000313" key="6">
    <source>
        <dbReference type="EMBL" id="ADR18251.1"/>
    </source>
</evidence>
<gene>
    <name evidence="6" type="ordered locus">Calni_0338</name>
</gene>
<dbReference type="InterPro" id="IPR036271">
    <property type="entry name" value="Tet_transcr_reg_TetR-rel_C_sf"/>
</dbReference>
<keyword evidence="3" id="KW-0804">Transcription</keyword>
<dbReference type="PANTHER" id="PTHR30055:SF234">
    <property type="entry name" value="HTH-TYPE TRANSCRIPTIONAL REGULATOR BETI"/>
    <property type="match status" value="1"/>
</dbReference>
<evidence type="ECO:0000256" key="1">
    <source>
        <dbReference type="ARBA" id="ARBA00023015"/>
    </source>
</evidence>
<dbReference type="PROSITE" id="PS50977">
    <property type="entry name" value="HTH_TETR_2"/>
    <property type="match status" value="1"/>
</dbReference>
<keyword evidence="1" id="KW-0805">Transcription regulation</keyword>
<sequence length="194" mass="22616">MAKDRSDDKFNKILNAAIHIIARKGFHNTKVKDIADKAGVASGTVYNYFSNKEDILISIMIIKLNEYVTKAKNAIEEIDDPKEKLKILIHHHFEAMQTNPELALVLQFELRQPTKDIRDKIRKYLREYFKFIEEIIKDGVEKGVFAKDLNVYFAREMFFGTLDEIVSTWVYTKKDWLLTDQTDTICGMLIKAYS</sequence>
<evidence type="ECO:0000256" key="3">
    <source>
        <dbReference type="ARBA" id="ARBA00023163"/>
    </source>
</evidence>
<dbReference type="InterPro" id="IPR050109">
    <property type="entry name" value="HTH-type_TetR-like_transc_reg"/>
</dbReference>
<dbReference type="STRING" id="768670.Calni_0338"/>
<name>E4TK00_CALNY</name>
<organism evidence="6 7">
    <name type="scientific">Calditerrivibrio nitroreducens (strain DSM 19672 / NBRC 101217 / Yu37-1)</name>
    <dbReference type="NCBI Taxonomy" id="768670"/>
    <lineage>
        <taxon>Bacteria</taxon>
        <taxon>Pseudomonadati</taxon>
        <taxon>Deferribacterota</taxon>
        <taxon>Deferribacteres</taxon>
        <taxon>Deferribacterales</taxon>
        <taxon>Calditerrivibrionaceae</taxon>
    </lineage>
</organism>
<dbReference type="InterPro" id="IPR001647">
    <property type="entry name" value="HTH_TetR"/>
</dbReference>
<dbReference type="Pfam" id="PF00440">
    <property type="entry name" value="TetR_N"/>
    <property type="match status" value="1"/>
</dbReference>
<dbReference type="SUPFAM" id="SSF48498">
    <property type="entry name" value="Tetracyclin repressor-like, C-terminal domain"/>
    <property type="match status" value="1"/>
</dbReference>
<dbReference type="Proteomes" id="UP000007039">
    <property type="component" value="Chromosome"/>
</dbReference>
<dbReference type="SUPFAM" id="SSF46689">
    <property type="entry name" value="Homeodomain-like"/>
    <property type="match status" value="1"/>
</dbReference>